<dbReference type="EMBL" id="CP036280">
    <property type="protein sequence ID" value="QDU72633.1"/>
    <property type="molecule type" value="Genomic_DNA"/>
</dbReference>
<dbReference type="KEGG" id="mcad:Pan265_25050"/>
<evidence type="ECO:0000313" key="2">
    <source>
        <dbReference type="Proteomes" id="UP000320386"/>
    </source>
</evidence>
<sequence length="85" mass="9119">MIHLTLILLAALESVIYLWRIRSANRSSVLSSSLSAVAVQAVRVTGMGSVVYTMDQGDLWPLLSYVAATGLFTALTHHLLSCADA</sequence>
<gene>
    <name evidence="1" type="ORF">Pan265_25050</name>
</gene>
<accession>A0A518C092</accession>
<organism evidence="1 2">
    <name type="scientific">Mucisphaera calidilacus</name>
    <dbReference type="NCBI Taxonomy" id="2527982"/>
    <lineage>
        <taxon>Bacteria</taxon>
        <taxon>Pseudomonadati</taxon>
        <taxon>Planctomycetota</taxon>
        <taxon>Phycisphaerae</taxon>
        <taxon>Phycisphaerales</taxon>
        <taxon>Phycisphaeraceae</taxon>
        <taxon>Mucisphaera</taxon>
    </lineage>
</organism>
<keyword evidence="2" id="KW-1185">Reference proteome</keyword>
<dbReference type="AlphaFoldDB" id="A0A518C092"/>
<evidence type="ECO:0000313" key="1">
    <source>
        <dbReference type="EMBL" id="QDU72633.1"/>
    </source>
</evidence>
<name>A0A518C092_9BACT</name>
<proteinExistence type="predicted"/>
<dbReference type="RefSeq" id="WP_145446802.1">
    <property type="nucleotide sequence ID" value="NZ_CP036280.1"/>
</dbReference>
<protein>
    <submittedName>
        <fullName evidence="1">Uncharacterized protein</fullName>
    </submittedName>
</protein>
<reference evidence="1 2" key="1">
    <citation type="submission" date="2019-02" db="EMBL/GenBank/DDBJ databases">
        <title>Deep-cultivation of Planctomycetes and their phenomic and genomic characterization uncovers novel biology.</title>
        <authorList>
            <person name="Wiegand S."/>
            <person name="Jogler M."/>
            <person name="Boedeker C."/>
            <person name="Pinto D."/>
            <person name="Vollmers J."/>
            <person name="Rivas-Marin E."/>
            <person name="Kohn T."/>
            <person name="Peeters S.H."/>
            <person name="Heuer A."/>
            <person name="Rast P."/>
            <person name="Oberbeckmann S."/>
            <person name="Bunk B."/>
            <person name="Jeske O."/>
            <person name="Meyerdierks A."/>
            <person name="Storesund J.E."/>
            <person name="Kallscheuer N."/>
            <person name="Luecker S."/>
            <person name="Lage O.M."/>
            <person name="Pohl T."/>
            <person name="Merkel B.J."/>
            <person name="Hornburger P."/>
            <person name="Mueller R.-W."/>
            <person name="Bruemmer F."/>
            <person name="Labrenz M."/>
            <person name="Spormann A.M."/>
            <person name="Op den Camp H."/>
            <person name="Overmann J."/>
            <person name="Amann R."/>
            <person name="Jetten M.S.M."/>
            <person name="Mascher T."/>
            <person name="Medema M.H."/>
            <person name="Devos D.P."/>
            <person name="Kaster A.-K."/>
            <person name="Ovreas L."/>
            <person name="Rohde M."/>
            <person name="Galperin M.Y."/>
            <person name="Jogler C."/>
        </authorList>
    </citation>
    <scope>NUCLEOTIDE SEQUENCE [LARGE SCALE GENOMIC DNA]</scope>
    <source>
        <strain evidence="1 2">Pan265</strain>
    </source>
</reference>
<dbReference type="Proteomes" id="UP000320386">
    <property type="component" value="Chromosome"/>
</dbReference>